<dbReference type="PANTHER" id="PTHR34796:SF1">
    <property type="entry name" value="EXPRESSED PROTEIN"/>
    <property type="match status" value="1"/>
</dbReference>
<evidence type="ECO:0000313" key="3">
    <source>
        <dbReference type="EMBL" id="KWX07789.1"/>
    </source>
</evidence>
<name>A0A132MK93_9ACTN</name>
<organism evidence="2 5">
    <name type="scientific">Carbonactinospora thermoautotrophica</name>
    <dbReference type="NCBI Taxonomy" id="1469144"/>
    <lineage>
        <taxon>Bacteria</taxon>
        <taxon>Bacillati</taxon>
        <taxon>Actinomycetota</taxon>
        <taxon>Actinomycetes</taxon>
        <taxon>Kitasatosporales</taxon>
        <taxon>Carbonactinosporaceae</taxon>
        <taxon>Carbonactinospora</taxon>
    </lineage>
</organism>
<evidence type="ECO:0000313" key="2">
    <source>
        <dbReference type="EMBL" id="KWW98297.1"/>
    </source>
</evidence>
<dbReference type="Proteomes" id="UP000070659">
    <property type="component" value="Unassembled WGS sequence"/>
</dbReference>
<reference evidence="2 5" key="1">
    <citation type="submission" date="2015-02" db="EMBL/GenBank/DDBJ databases">
        <title>Physiological reanalysis, assessment of diazotrophy, and genome sequences of multiple isolates of Streptomyces thermoautotrophicus.</title>
        <authorList>
            <person name="MacKellar D.C."/>
            <person name="Lieber L."/>
            <person name="Norman J."/>
            <person name="Bolger A."/>
            <person name="Tobin C."/>
            <person name="Murray J.W."/>
            <person name="Prell J."/>
        </authorList>
    </citation>
    <scope>NUCLEOTIDE SEQUENCE [LARGE SCALE GENOMIC DNA]</scope>
    <source>
        <strain evidence="2 5">UBT1</strain>
    </source>
</reference>
<dbReference type="PANTHER" id="PTHR34796">
    <property type="entry name" value="EXPRESSED PROTEIN"/>
    <property type="match status" value="1"/>
</dbReference>
<dbReference type="Pfam" id="PF03745">
    <property type="entry name" value="DUF309"/>
    <property type="match status" value="1"/>
</dbReference>
<gene>
    <name evidence="2" type="ORF">TH66_21450</name>
    <name evidence="3" type="ORF">TR74_17615</name>
</gene>
<evidence type="ECO:0000313" key="5">
    <source>
        <dbReference type="Proteomes" id="UP000070659"/>
    </source>
</evidence>
<dbReference type="EMBL" id="JYIJ01000019">
    <property type="protein sequence ID" value="KWW98297.1"/>
    <property type="molecule type" value="Genomic_DNA"/>
</dbReference>
<protein>
    <recommendedName>
        <fullName evidence="6">DUF309 domain-containing protein</fullName>
    </recommendedName>
</protein>
<evidence type="ECO:0000313" key="4">
    <source>
        <dbReference type="Proteomes" id="UP000070598"/>
    </source>
</evidence>
<sequence>MGRDRDAAGRPHSARPRDALGRPMPRNAEGAFRVPDDLDLPPAQALAEAQRLFDEGYPFHAHEVLEAVWKSCPQAERDLWQGLAQLAVGLTHVLRGNRLGGARLLRRGSARVRPYAGDPPYGVDAAGLVAWADNLADRLDAGLNVDTAPPRLTRA</sequence>
<dbReference type="SUPFAM" id="SSF140663">
    <property type="entry name" value="TTHA0068-like"/>
    <property type="match status" value="1"/>
</dbReference>
<accession>A0A132MK93</accession>
<feature type="region of interest" description="Disordered" evidence="1">
    <location>
        <begin position="1"/>
        <end position="37"/>
    </location>
</feature>
<comment type="caution">
    <text evidence="2">The sequence shown here is derived from an EMBL/GenBank/DDBJ whole genome shotgun (WGS) entry which is preliminary data.</text>
</comment>
<dbReference type="InterPro" id="IPR005500">
    <property type="entry name" value="DUF309"/>
</dbReference>
<dbReference type="InterPro" id="IPR023203">
    <property type="entry name" value="TTHA0068_sf"/>
</dbReference>
<feature type="compositionally biased region" description="Basic and acidic residues" evidence="1">
    <location>
        <begin position="1"/>
        <end position="20"/>
    </location>
</feature>
<dbReference type="AlphaFoldDB" id="A0A132MK93"/>
<dbReference type="Gene3D" id="1.10.3450.10">
    <property type="entry name" value="TTHA0068-like"/>
    <property type="match status" value="1"/>
</dbReference>
<evidence type="ECO:0008006" key="6">
    <source>
        <dbReference type="Google" id="ProtNLM"/>
    </source>
</evidence>
<reference evidence="4" key="2">
    <citation type="submission" date="2015-02" db="EMBL/GenBank/DDBJ databases">
        <title>Physiological reanalysis, assessment of diazotrophy, and genome sequences of multiple isolates of Streptomyces thermoautotrophicus.</title>
        <authorList>
            <person name="MacKellar D.C."/>
            <person name="Lieber L."/>
            <person name="Norman J."/>
            <person name="Bolger A."/>
            <person name="Tobin C."/>
            <person name="Murray J.W."/>
            <person name="Friesen M."/>
            <person name="Prell J."/>
        </authorList>
    </citation>
    <scope>NUCLEOTIDE SEQUENCE [LARGE SCALE GENOMIC DNA]</scope>
    <source>
        <strain evidence="4">UBT1</strain>
    </source>
</reference>
<evidence type="ECO:0000256" key="1">
    <source>
        <dbReference type="SAM" id="MobiDB-lite"/>
    </source>
</evidence>
<dbReference type="Proteomes" id="UP000070598">
    <property type="component" value="Unassembled WGS sequence"/>
</dbReference>
<proteinExistence type="predicted"/>
<dbReference type="PATRIC" id="fig|1469144.8.peg.927"/>
<dbReference type="EMBL" id="JYIK01001035">
    <property type="protein sequence ID" value="KWX07789.1"/>
    <property type="molecule type" value="Genomic_DNA"/>
</dbReference>